<proteinExistence type="predicted"/>
<dbReference type="InterPro" id="IPR010031">
    <property type="entry name" value="FAD_lactone_oxidase-like"/>
</dbReference>
<dbReference type="InterPro" id="IPR036318">
    <property type="entry name" value="FAD-bd_PCMH-like_sf"/>
</dbReference>
<dbReference type="Proteomes" id="UP000199019">
    <property type="component" value="Unassembled WGS sequence"/>
</dbReference>
<evidence type="ECO:0000259" key="2">
    <source>
        <dbReference type="PROSITE" id="PS51387"/>
    </source>
</evidence>
<dbReference type="Pfam" id="PF01565">
    <property type="entry name" value="FAD_binding_4"/>
    <property type="match status" value="1"/>
</dbReference>
<dbReference type="RefSeq" id="WP_091763358.1">
    <property type="nucleotide sequence ID" value="NZ_FOHB01000016.1"/>
</dbReference>
<protein>
    <submittedName>
        <fullName evidence="3">L-gulonolactone oxidase</fullName>
    </submittedName>
</protein>
<dbReference type="STRING" id="587636.SAMN05216199_0582"/>
<reference evidence="4" key="1">
    <citation type="submission" date="2016-10" db="EMBL/GenBank/DDBJ databases">
        <authorList>
            <person name="Varghese N."/>
            <person name="Submissions S."/>
        </authorList>
    </citation>
    <scope>NUCLEOTIDE SEQUENCE [LARGE SCALE GENOMIC DNA]</scope>
    <source>
        <strain evidence="4">CGMCC 1.6963</strain>
    </source>
</reference>
<dbReference type="InterPro" id="IPR016166">
    <property type="entry name" value="FAD-bd_PCMH"/>
</dbReference>
<dbReference type="InterPro" id="IPR016171">
    <property type="entry name" value="Vanillyl_alc_oxidase_C-sub2"/>
</dbReference>
<dbReference type="OrthoDB" id="9800184at2"/>
<accession>A0A1H9XV00</accession>
<dbReference type="SUPFAM" id="SSF56176">
    <property type="entry name" value="FAD-binding/transporter-associated domain-like"/>
    <property type="match status" value="1"/>
</dbReference>
<dbReference type="InterPro" id="IPR016167">
    <property type="entry name" value="FAD-bd_PCMH_sub1"/>
</dbReference>
<evidence type="ECO:0000256" key="1">
    <source>
        <dbReference type="ARBA" id="ARBA00023002"/>
    </source>
</evidence>
<dbReference type="InterPro" id="IPR007173">
    <property type="entry name" value="ALO_C"/>
</dbReference>
<dbReference type="Gene3D" id="1.10.45.10">
    <property type="entry name" value="Vanillyl-alcohol Oxidase, Chain A, domain 4"/>
    <property type="match status" value="1"/>
</dbReference>
<dbReference type="PIRSF" id="PIRSF000136">
    <property type="entry name" value="LGO_GLO"/>
    <property type="match status" value="1"/>
</dbReference>
<dbReference type="PROSITE" id="PS51387">
    <property type="entry name" value="FAD_PCMH"/>
    <property type="match status" value="1"/>
</dbReference>
<gene>
    <name evidence="3" type="ORF">SAMN05216199_0582</name>
</gene>
<dbReference type="PANTHER" id="PTHR43762:SF1">
    <property type="entry name" value="D-ARABINONO-1,4-LACTONE OXIDASE"/>
    <property type="match status" value="1"/>
</dbReference>
<dbReference type="InterPro" id="IPR016169">
    <property type="entry name" value="FAD-bd_PCMH_sub2"/>
</dbReference>
<evidence type="ECO:0000313" key="3">
    <source>
        <dbReference type="EMBL" id="SES50002.1"/>
    </source>
</evidence>
<sequence>MRWTGRSEQEWRNWAGNQSASPIQVAQARDLDDVSLVVRSAADRGLQVRPVGAGHSFTAAAVTDGVLLRLDHLSGVTAIDPATRRVRVLAGTKLHQLNPALQEAGLALPNLGDIDRQALAGAIATGTHGTGTRLHGIASAVTGLTLVLADGTVLECSAQRHTDVFEAARVGLGALGVVTEVELQCVPAFRLHAVERPEPLLPLLERVQEEADAHDHFELYWFPHTDRTMTKRNNRVEEGAHLPGPLTAWRAWVDDELMANGLFEQVNRAAARWPATVPAMAQMTGRAQTAREFTDVSWRVFCSRRAVRFVESEYAVPRAAVRDVVLALKDWVDRHDEALPFPVEVRFLAADDVWLSTSHGRDTAYVAVHQYHRMEYARYFAAFEAIVAEHAGRPHWGKLHTLDAERLRPLYPRFDDFLAVRRKLDPTGLFGNAYLERVLGS</sequence>
<keyword evidence="1" id="KW-0560">Oxidoreductase</keyword>
<dbReference type="Gene3D" id="3.30.43.10">
    <property type="entry name" value="Uridine Diphospho-n-acetylenolpyruvylglucosamine Reductase, domain 2"/>
    <property type="match status" value="1"/>
</dbReference>
<dbReference type="Gene3D" id="3.30.465.10">
    <property type="match status" value="1"/>
</dbReference>
<dbReference type="Pfam" id="PF04030">
    <property type="entry name" value="ALO"/>
    <property type="match status" value="1"/>
</dbReference>
<dbReference type="GO" id="GO:0003885">
    <property type="term" value="F:D-arabinono-1,4-lactone oxidase activity"/>
    <property type="evidence" value="ECO:0007669"/>
    <property type="project" value="InterPro"/>
</dbReference>
<dbReference type="NCBIfam" id="TIGR01679">
    <property type="entry name" value="bact_FAD_ox"/>
    <property type="match status" value="1"/>
</dbReference>
<name>A0A1H9XV00_9MICO</name>
<feature type="domain" description="FAD-binding PCMH-type" evidence="2">
    <location>
        <begin position="18"/>
        <end position="188"/>
    </location>
</feature>
<dbReference type="GO" id="GO:0016020">
    <property type="term" value="C:membrane"/>
    <property type="evidence" value="ECO:0007669"/>
    <property type="project" value="InterPro"/>
</dbReference>
<dbReference type="GO" id="GO:0071949">
    <property type="term" value="F:FAD binding"/>
    <property type="evidence" value="ECO:0007669"/>
    <property type="project" value="InterPro"/>
</dbReference>
<dbReference type="InterPro" id="IPR006094">
    <property type="entry name" value="Oxid_FAD_bind_N"/>
</dbReference>
<evidence type="ECO:0000313" key="4">
    <source>
        <dbReference type="Proteomes" id="UP000199019"/>
    </source>
</evidence>
<dbReference type="AlphaFoldDB" id="A0A1H9XV00"/>
<dbReference type="PANTHER" id="PTHR43762">
    <property type="entry name" value="L-GULONOLACTONE OXIDASE"/>
    <property type="match status" value="1"/>
</dbReference>
<dbReference type="EMBL" id="FOHB01000016">
    <property type="protein sequence ID" value="SES50002.1"/>
    <property type="molecule type" value="Genomic_DNA"/>
</dbReference>
<organism evidence="3 4">
    <name type="scientific">Pedococcus cremeus</name>
    <dbReference type="NCBI Taxonomy" id="587636"/>
    <lineage>
        <taxon>Bacteria</taxon>
        <taxon>Bacillati</taxon>
        <taxon>Actinomycetota</taxon>
        <taxon>Actinomycetes</taxon>
        <taxon>Micrococcales</taxon>
        <taxon>Intrasporangiaceae</taxon>
        <taxon>Pedococcus</taxon>
    </lineage>
</organism>
<keyword evidence="4" id="KW-1185">Reference proteome</keyword>
<dbReference type="Gene3D" id="3.30.70.2520">
    <property type="match status" value="1"/>
</dbReference>